<dbReference type="Gene3D" id="3.40.1550.10">
    <property type="entry name" value="CheC-like"/>
    <property type="match status" value="1"/>
</dbReference>
<dbReference type="InterPro" id="IPR028976">
    <property type="entry name" value="CheC-like_sf"/>
</dbReference>
<keyword evidence="4" id="KW-1185">Reference proteome</keyword>
<dbReference type="Pfam" id="PF13690">
    <property type="entry name" value="CheX"/>
    <property type="match status" value="1"/>
</dbReference>
<dbReference type="SUPFAM" id="SSF103039">
    <property type="entry name" value="CheC-like"/>
    <property type="match status" value="1"/>
</dbReference>
<protein>
    <submittedName>
        <fullName evidence="3">Chemotaxis protein CheX</fullName>
    </submittedName>
</protein>
<name>A0ABX1GIF9_9GAMM</name>
<evidence type="ECO:0000313" key="3">
    <source>
        <dbReference type="EMBL" id="NKI19010.1"/>
    </source>
</evidence>
<evidence type="ECO:0000256" key="1">
    <source>
        <dbReference type="ARBA" id="ARBA00022500"/>
    </source>
</evidence>
<dbReference type="RefSeq" id="WP_168451514.1">
    <property type="nucleotide sequence ID" value="NZ_JAAWWK010000006.1"/>
</dbReference>
<comment type="caution">
    <text evidence="3">The sequence shown here is derived from an EMBL/GenBank/DDBJ whole genome shotgun (WGS) entry which is preliminary data.</text>
</comment>
<sequence length="149" mass="16263">MTEETLQVFIDGVSRYFEHTKDNDLRVGTPYLADNCAPVSMDYTGLIGVSGSNKGCVYFTAPKAMLRHLILSLGEPDTSDENMVDLVGEVANTISGNARRELGKNFMISVPVVVSGAPGKIHLPTELRSYVVPTTWRSYNAAVVICLQH</sequence>
<dbReference type="InterPro" id="IPR038756">
    <property type="entry name" value="CheX-like"/>
</dbReference>
<dbReference type="CDD" id="cd17906">
    <property type="entry name" value="CheX"/>
    <property type="match status" value="1"/>
</dbReference>
<organism evidence="3 4">
    <name type="scientific">Spongiibacter thalassae</name>
    <dbReference type="NCBI Taxonomy" id="2721624"/>
    <lineage>
        <taxon>Bacteria</taxon>
        <taxon>Pseudomonadati</taxon>
        <taxon>Pseudomonadota</taxon>
        <taxon>Gammaproteobacteria</taxon>
        <taxon>Cellvibrionales</taxon>
        <taxon>Spongiibacteraceae</taxon>
        <taxon>Spongiibacter</taxon>
    </lineage>
</organism>
<proteinExistence type="predicted"/>
<dbReference type="InterPro" id="IPR028051">
    <property type="entry name" value="CheX-like_dom"/>
</dbReference>
<accession>A0ABX1GIF9</accession>
<dbReference type="Proteomes" id="UP000765845">
    <property type="component" value="Unassembled WGS sequence"/>
</dbReference>
<gene>
    <name evidence="3" type="ORF">HCU74_16500</name>
</gene>
<keyword evidence="1" id="KW-0145">Chemotaxis</keyword>
<dbReference type="PANTHER" id="PTHR39452">
    <property type="entry name" value="CHEY-P PHOSPHATASE CHEX"/>
    <property type="match status" value="1"/>
</dbReference>
<evidence type="ECO:0000259" key="2">
    <source>
        <dbReference type="Pfam" id="PF13690"/>
    </source>
</evidence>
<dbReference type="EMBL" id="JAAWWK010000006">
    <property type="protein sequence ID" value="NKI19010.1"/>
    <property type="molecule type" value="Genomic_DNA"/>
</dbReference>
<evidence type="ECO:0000313" key="4">
    <source>
        <dbReference type="Proteomes" id="UP000765845"/>
    </source>
</evidence>
<reference evidence="3 4" key="1">
    <citation type="submission" date="2020-04" db="EMBL/GenBank/DDBJ databases">
        <authorList>
            <person name="Yoon J."/>
        </authorList>
    </citation>
    <scope>NUCLEOTIDE SEQUENCE [LARGE SCALE GENOMIC DNA]</scope>
    <source>
        <strain evidence="3 4">KMU-166</strain>
    </source>
</reference>
<dbReference type="PANTHER" id="PTHR39452:SF1">
    <property type="entry name" value="CHEY-P PHOSPHATASE CHEX"/>
    <property type="match status" value="1"/>
</dbReference>
<feature type="domain" description="Chemotaxis phosphatase CheX-like" evidence="2">
    <location>
        <begin position="43"/>
        <end position="134"/>
    </location>
</feature>